<dbReference type="Gene3D" id="3.40.50.1000">
    <property type="entry name" value="HAD superfamily/HAD-like"/>
    <property type="match status" value="1"/>
</dbReference>
<dbReference type="PANTHER" id="PTHR10000">
    <property type="entry name" value="PHOSPHOSERINE PHOSPHATASE"/>
    <property type="match status" value="1"/>
</dbReference>
<dbReference type="RefSeq" id="WP_096919847.1">
    <property type="nucleotide sequence ID" value="NZ_CP029487.1"/>
</dbReference>
<evidence type="ECO:0000256" key="1">
    <source>
        <dbReference type="ARBA" id="ARBA00004141"/>
    </source>
</evidence>
<dbReference type="Pfam" id="PF08282">
    <property type="entry name" value="Hydrolase_3"/>
    <property type="match status" value="1"/>
</dbReference>
<dbReference type="Pfam" id="PF13515">
    <property type="entry name" value="FUSC_2"/>
    <property type="match status" value="1"/>
</dbReference>
<protein>
    <submittedName>
        <fullName evidence="7">Hydrolase</fullName>
    </submittedName>
</protein>
<keyword evidence="7" id="KW-0378">Hydrolase</keyword>
<dbReference type="SUPFAM" id="SSF56784">
    <property type="entry name" value="HAD-like"/>
    <property type="match status" value="1"/>
</dbReference>
<gene>
    <name evidence="7" type="ORF">CPZ25_003640</name>
</gene>
<sequence length="441" mass="49585">MKYKFPKVGMRMVKTAVAVFICLLITFIRPESVPIYSTITAVLCMQPYLSNTKEIAINRIVGTLIGGLAGMLVLMFMRSYIPWPTIQFGIVSICMIPLIYVTLVINHSSASAFTCIVFLGTTIAATPDTAPYIIASYRMFDTLIGILVALVVNAFHLPVHRNRSVLFVSELDNTLLHSDGKITSYTEFHINRMIDDGEWFTIVTDRTPATLVPILENLNLNLPVIAMNGAVLYDVQDRSYSFSLPMDREVSDAIESVFEEERQNCFVHAIINETMHIYYGDFKNTAEERFYHRLRRTSHKNYVFGGLPEDQQAVNITSVNEESVNNRIRKKIEALDIGKRIEIINTPSHDAEGYTVMDIYSADATRENAILKMKKDLSVDQIVAFGSSSLNVPTFKLANRAYAVENAARALKEAATQTISNNDSDAVVKMIDKIFYRKKGV</sequence>
<keyword evidence="8" id="KW-1185">Reference proteome</keyword>
<dbReference type="InterPro" id="IPR036412">
    <property type="entry name" value="HAD-like_sf"/>
</dbReference>
<dbReference type="AlphaFoldDB" id="A0A4P9C4W0"/>
<feature type="transmembrane region" description="Helical" evidence="5">
    <location>
        <begin position="56"/>
        <end position="76"/>
    </location>
</feature>
<dbReference type="GO" id="GO:0005829">
    <property type="term" value="C:cytosol"/>
    <property type="evidence" value="ECO:0007669"/>
    <property type="project" value="TreeGrafter"/>
</dbReference>
<keyword evidence="4 5" id="KW-0472">Membrane</keyword>
<dbReference type="EMBL" id="CP029487">
    <property type="protein sequence ID" value="QCT70449.1"/>
    <property type="molecule type" value="Genomic_DNA"/>
</dbReference>
<dbReference type="GO" id="GO:0000287">
    <property type="term" value="F:magnesium ion binding"/>
    <property type="evidence" value="ECO:0007669"/>
    <property type="project" value="TreeGrafter"/>
</dbReference>
<dbReference type="Gene3D" id="3.30.1240.10">
    <property type="match status" value="1"/>
</dbReference>
<dbReference type="InterPro" id="IPR023214">
    <property type="entry name" value="HAD_sf"/>
</dbReference>
<dbReference type="KEGG" id="emt:CPZ25_003640"/>
<feature type="transmembrane region" description="Helical" evidence="5">
    <location>
        <begin position="111"/>
        <end position="135"/>
    </location>
</feature>
<proteinExistence type="predicted"/>
<name>A0A4P9C4W0_EUBML</name>
<evidence type="ECO:0000256" key="2">
    <source>
        <dbReference type="ARBA" id="ARBA00022692"/>
    </source>
</evidence>
<keyword evidence="3 5" id="KW-1133">Transmembrane helix</keyword>
<evidence type="ECO:0000259" key="6">
    <source>
        <dbReference type="Pfam" id="PF13515"/>
    </source>
</evidence>
<evidence type="ECO:0000313" key="7">
    <source>
        <dbReference type="EMBL" id="QCT70449.1"/>
    </source>
</evidence>
<comment type="subcellular location">
    <subcellularLocation>
        <location evidence="1">Membrane</location>
        <topology evidence="1">Multi-pass membrane protein</topology>
    </subcellularLocation>
</comment>
<evidence type="ECO:0000256" key="5">
    <source>
        <dbReference type="SAM" id="Phobius"/>
    </source>
</evidence>
<dbReference type="PANTHER" id="PTHR10000:SF8">
    <property type="entry name" value="HAD SUPERFAMILY HYDROLASE-LIKE, TYPE 3"/>
    <property type="match status" value="1"/>
</dbReference>
<dbReference type="GO" id="GO:0016791">
    <property type="term" value="F:phosphatase activity"/>
    <property type="evidence" value="ECO:0007669"/>
    <property type="project" value="UniProtKB-ARBA"/>
</dbReference>
<evidence type="ECO:0000313" key="8">
    <source>
        <dbReference type="Proteomes" id="UP000218387"/>
    </source>
</evidence>
<feature type="domain" description="Integral membrane bound transporter" evidence="6">
    <location>
        <begin position="21"/>
        <end position="152"/>
    </location>
</feature>
<feature type="transmembrane region" description="Helical" evidence="5">
    <location>
        <begin position="88"/>
        <end position="105"/>
    </location>
</feature>
<dbReference type="InterPro" id="IPR049453">
    <property type="entry name" value="Memb_transporter_dom"/>
</dbReference>
<dbReference type="Proteomes" id="UP000218387">
    <property type="component" value="Chromosome"/>
</dbReference>
<keyword evidence="2 5" id="KW-0812">Transmembrane</keyword>
<evidence type="ECO:0000256" key="3">
    <source>
        <dbReference type="ARBA" id="ARBA00022989"/>
    </source>
</evidence>
<organism evidence="7 8">
    <name type="scientific">Eubacterium maltosivorans</name>
    <dbReference type="NCBI Taxonomy" id="2041044"/>
    <lineage>
        <taxon>Bacteria</taxon>
        <taxon>Bacillati</taxon>
        <taxon>Bacillota</taxon>
        <taxon>Clostridia</taxon>
        <taxon>Eubacteriales</taxon>
        <taxon>Eubacteriaceae</taxon>
        <taxon>Eubacterium</taxon>
    </lineage>
</organism>
<reference evidence="7 8" key="1">
    <citation type="submission" date="2018-05" db="EMBL/GenBank/DDBJ databases">
        <title>Genome comparison of Eubacterium sp.</title>
        <authorList>
            <person name="Feng Y."/>
            <person name="Sanchez-Andrea I."/>
            <person name="Stams A.J.M."/>
            <person name="De Vos W.M."/>
        </authorList>
    </citation>
    <scope>NUCLEOTIDE SEQUENCE [LARGE SCALE GENOMIC DNA]</scope>
    <source>
        <strain evidence="7 8">YI</strain>
    </source>
</reference>
<accession>A0A4P9C4W0</accession>
<dbReference type="GO" id="GO:0016020">
    <property type="term" value="C:membrane"/>
    <property type="evidence" value="ECO:0007669"/>
    <property type="project" value="UniProtKB-SubCell"/>
</dbReference>
<evidence type="ECO:0000256" key="4">
    <source>
        <dbReference type="ARBA" id="ARBA00023136"/>
    </source>
</evidence>